<dbReference type="EMBL" id="MG973074">
    <property type="protein sequence ID" value="AYD68672.1"/>
    <property type="molecule type" value="Genomic_DNA"/>
</dbReference>
<feature type="transmembrane region" description="Helical" evidence="1">
    <location>
        <begin position="138"/>
        <end position="157"/>
    </location>
</feature>
<dbReference type="AlphaFoldDB" id="A0A386JBW0"/>
<evidence type="ECO:0000313" key="2">
    <source>
        <dbReference type="EMBL" id="AYD68672.1"/>
    </source>
</evidence>
<reference evidence="2" key="1">
    <citation type="journal article" date="2018" name="Sci. Rep.">
        <title>Novel Clade C-I Clostridium difficile strains escape diagnostic tests, differ in pathogenicity potential and carry toxins on extrachromosomal elements.</title>
        <authorList>
            <person name="Ramirez-Vargas G."/>
            <person name="Lopez-Urena D."/>
            <person name="Badilla A."/>
            <person name="Orozco-Aguilar J."/>
            <person name="Murillo T."/>
            <person name="Rojas P."/>
            <person name="Riedel T."/>
            <person name="Overmann J."/>
            <person name="Gonzalez G."/>
            <person name="Chaves-Olarte E."/>
            <person name="Quesada-Gomez C."/>
            <person name="Rodriguez C."/>
        </authorList>
    </citation>
    <scope>NUCLEOTIDE SEQUENCE</scope>
    <source>
        <strain evidence="2">HSJD-312</strain>
        <plasmid evidence="2">pHSJD-312</plasmid>
    </source>
</reference>
<gene>
    <name evidence="2" type="ORF">pHSJD-312_00051</name>
</gene>
<proteinExistence type="predicted"/>
<geneLocation type="plasmid" evidence="2">
    <name>pHSJD-312</name>
</geneLocation>
<keyword evidence="1" id="KW-0472">Membrane</keyword>
<organism evidence="2">
    <name type="scientific">Clostridioides difficile</name>
    <name type="common">Peptoclostridium difficile</name>
    <dbReference type="NCBI Taxonomy" id="1496"/>
    <lineage>
        <taxon>Bacteria</taxon>
        <taxon>Bacillati</taxon>
        <taxon>Bacillota</taxon>
        <taxon>Clostridia</taxon>
        <taxon>Peptostreptococcales</taxon>
        <taxon>Peptostreptococcaceae</taxon>
        <taxon>Clostridioides</taxon>
    </lineage>
</organism>
<feature type="transmembrane region" description="Helical" evidence="1">
    <location>
        <begin position="6"/>
        <end position="22"/>
    </location>
</feature>
<evidence type="ECO:0000256" key="1">
    <source>
        <dbReference type="SAM" id="Phobius"/>
    </source>
</evidence>
<keyword evidence="1" id="KW-0812">Transmembrane</keyword>
<keyword evidence="2" id="KW-0614">Plasmid</keyword>
<feature type="transmembrane region" description="Helical" evidence="1">
    <location>
        <begin position="29"/>
        <end position="49"/>
    </location>
</feature>
<feature type="transmembrane region" description="Helical" evidence="1">
    <location>
        <begin position="61"/>
        <end position="86"/>
    </location>
</feature>
<sequence length="172" mass="20861">MLLLNIIFICIVFFILCFFFKNKFTFMCTLITLTFYTFLISFISLFILINYKFMKSSILVYFIPTFSLIAYLYFGVFINKIMLIFFSRKFYALKNIEYNFNILRYHLILIFVILFIYLNINGFFYKKDLNDTVFLVRNVFFTIIPLAMINITPIFDIDSLSNRWIKRFEPTK</sequence>
<protein>
    <submittedName>
        <fullName evidence="2">Uncharacterized protein</fullName>
    </submittedName>
</protein>
<feature type="transmembrane region" description="Helical" evidence="1">
    <location>
        <begin position="98"/>
        <end position="118"/>
    </location>
</feature>
<name>A0A386JBW0_CLODI</name>
<accession>A0A386JBW0</accession>
<keyword evidence="1" id="KW-1133">Transmembrane helix</keyword>